<dbReference type="Gene3D" id="3.30.70.20">
    <property type="match status" value="2"/>
</dbReference>
<dbReference type="InterPro" id="IPR017896">
    <property type="entry name" value="4Fe4S_Fe-S-bd"/>
</dbReference>
<evidence type="ECO:0000256" key="7">
    <source>
        <dbReference type="ARBA" id="ARBA00023014"/>
    </source>
</evidence>
<sequence>MKKIIDIDLHKCLGCHTCELECAIEHSNSKDLFGAIQEDPLPQYRMSVESVNGRNIPWQCRHCDDAPCENVCPTAAIGRKNDEAPVVIKKNKCIGCNMCVQVCPFGVLKRSKADNIVIKCDFCIERLEEGKEPACVKGCPTKALKLITLEELSNKKKEEAAQRFLTAFQQGENRVEMGQE</sequence>
<evidence type="ECO:0000256" key="3">
    <source>
        <dbReference type="ARBA" id="ARBA00022723"/>
    </source>
</evidence>
<dbReference type="EMBL" id="BOPZ01000032">
    <property type="protein sequence ID" value="GIM30267.1"/>
    <property type="molecule type" value="Genomic_DNA"/>
</dbReference>
<dbReference type="PANTHER" id="PTHR43177:SF5">
    <property type="entry name" value="ANAEROBIC DIMETHYL SULFOXIDE REDUCTASE CHAIN B-RELATED"/>
    <property type="match status" value="1"/>
</dbReference>
<protein>
    <submittedName>
        <fullName evidence="9">4Fe-4S ferredoxin</fullName>
    </submittedName>
</protein>
<keyword evidence="7" id="KW-0411">Iron-sulfur</keyword>
<evidence type="ECO:0000313" key="9">
    <source>
        <dbReference type="EMBL" id="GIM30267.1"/>
    </source>
</evidence>
<dbReference type="Pfam" id="PF13247">
    <property type="entry name" value="Fer4_11"/>
    <property type="match status" value="1"/>
</dbReference>
<comment type="caution">
    <text evidence="9">The sequence shown here is derived from an EMBL/GenBank/DDBJ whole genome shotgun (WGS) entry which is preliminary data.</text>
</comment>
<feature type="domain" description="4Fe-4S ferredoxin-type" evidence="8">
    <location>
        <begin position="84"/>
        <end position="113"/>
    </location>
</feature>
<dbReference type="Proteomes" id="UP000679179">
    <property type="component" value="Unassembled WGS sequence"/>
</dbReference>
<dbReference type="SUPFAM" id="SSF54862">
    <property type="entry name" value="4Fe-4S ferredoxins"/>
    <property type="match status" value="1"/>
</dbReference>
<dbReference type="InterPro" id="IPR017900">
    <property type="entry name" value="4Fe4S_Fe_S_CS"/>
</dbReference>
<dbReference type="RefSeq" id="WP_212904946.1">
    <property type="nucleotide sequence ID" value="NZ_BOPZ01000032.1"/>
</dbReference>
<dbReference type="PROSITE" id="PS51379">
    <property type="entry name" value="4FE4S_FER_2"/>
    <property type="match status" value="2"/>
</dbReference>
<dbReference type="PANTHER" id="PTHR43177">
    <property type="entry name" value="PROTEIN NRFC"/>
    <property type="match status" value="1"/>
</dbReference>
<organism evidence="9 10">
    <name type="scientific">Clostridium polyendosporum</name>
    <dbReference type="NCBI Taxonomy" id="69208"/>
    <lineage>
        <taxon>Bacteria</taxon>
        <taxon>Bacillati</taxon>
        <taxon>Bacillota</taxon>
        <taxon>Clostridia</taxon>
        <taxon>Eubacteriales</taxon>
        <taxon>Clostridiaceae</taxon>
        <taxon>Clostridium</taxon>
    </lineage>
</organism>
<accession>A0A919S196</accession>
<evidence type="ECO:0000256" key="5">
    <source>
        <dbReference type="ARBA" id="ARBA00022982"/>
    </source>
</evidence>
<name>A0A919S196_9CLOT</name>
<keyword evidence="3" id="KW-0479">Metal-binding</keyword>
<reference evidence="9" key="1">
    <citation type="submission" date="2021-03" db="EMBL/GenBank/DDBJ databases">
        <title>Taxonomic study of Clostridium polyendosporum from meadow-gley soil under rice.</title>
        <authorList>
            <person name="Kobayashi H."/>
            <person name="Tanizawa Y."/>
            <person name="Yagura M."/>
        </authorList>
    </citation>
    <scope>NUCLEOTIDE SEQUENCE</scope>
    <source>
        <strain evidence="9">JCM 30710</strain>
    </source>
</reference>
<evidence type="ECO:0000256" key="1">
    <source>
        <dbReference type="ARBA" id="ARBA00022448"/>
    </source>
</evidence>
<evidence type="ECO:0000313" key="10">
    <source>
        <dbReference type="Proteomes" id="UP000679179"/>
    </source>
</evidence>
<dbReference type="CDD" id="cd16374">
    <property type="entry name" value="DMSOR_beta_like"/>
    <property type="match status" value="1"/>
</dbReference>
<keyword evidence="2" id="KW-0004">4Fe-4S</keyword>
<keyword evidence="6" id="KW-0408">Iron</keyword>
<dbReference type="GO" id="GO:0046872">
    <property type="term" value="F:metal ion binding"/>
    <property type="evidence" value="ECO:0007669"/>
    <property type="project" value="UniProtKB-KW"/>
</dbReference>
<evidence type="ECO:0000256" key="6">
    <source>
        <dbReference type="ARBA" id="ARBA00023004"/>
    </source>
</evidence>
<gene>
    <name evidence="9" type="ORF">CPJCM30710_29330</name>
</gene>
<dbReference type="InterPro" id="IPR050954">
    <property type="entry name" value="ET_IronSulfur_Cluster-Binding"/>
</dbReference>
<evidence type="ECO:0000259" key="8">
    <source>
        <dbReference type="PROSITE" id="PS51379"/>
    </source>
</evidence>
<dbReference type="AlphaFoldDB" id="A0A919S196"/>
<keyword evidence="1" id="KW-0813">Transport</keyword>
<keyword evidence="5" id="KW-0249">Electron transport</keyword>
<keyword evidence="10" id="KW-1185">Reference proteome</keyword>
<evidence type="ECO:0000256" key="4">
    <source>
        <dbReference type="ARBA" id="ARBA00022737"/>
    </source>
</evidence>
<proteinExistence type="predicted"/>
<keyword evidence="4" id="KW-0677">Repeat</keyword>
<dbReference type="PROSITE" id="PS00198">
    <property type="entry name" value="4FE4S_FER_1"/>
    <property type="match status" value="1"/>
</dbReference>
<feature type="domain" description="4Fe-4S ferredoxin-type" evidence="8">
    <location>
        <begin position="3"/>
        <end position="32"/>
    </location>
</feature>
<dbReference type="GO" id="GO:0051539">
    <property type="term" value="F:4 iron, 4 sulfur cluster binding"/>
    <property type="evidence" value="ECO:0007669"/>
    <property type="project" value="UniProtKB-KW"/>
</dbReference>
<evidence type="ECO:0000256" key="2">
    <source>
        <dbReference type="ARBA" id="ARBA00022485"/>
    </source>
</evidence>